<accession>M3VCA3</accession>
<comment type="caution">
    <text evidence="2">The sequence shown here is derived from an EMBL/GenBank/DDBJ whole genome shotgun (WGS) entry which is preliminary data.</text>
</comment>
<sequence length="87" mass="9115">MTRALPVRPGEPIPTAEAGVTTSCDVDGTLAIADTRVMDVTLVRLTPVARRLLAQQLLASAAHSAEHDAVGDRCTTHHPLILPGPPC</sequence>
<dbReference type="EMBL" id="BAOP01000041">
    <property type="protein sequence ID" value="GAC81663.1"/>
    <property type="molecule type" value="Genomic_DNA"/>
</dbReference>
<name>M3VCA3_GORML</name>
<gene>
    <name evidence="2" type="ORF">GM1_041_00340</name>
</gene>
<evidence type="ECO:0000313" key="3">
    <source>
        <dbReference type="Proteomes" id="UP000035009"/>
    </source>
</evidence>
<organism evidence="2 3">
    <name type="scientific">Gordonia malaquae NBRC 108250</name>
    <dbReference type="NCBI Taxonomy" id="1223542"/>
    <lineage>
        <taxon>Bacteria</taxon>
        <taxon>Bacillati</taxon>
        <taxon>Actinomycetota</taxon>
        <taxon>Actinomycetes</taxon>
        <taxon>Mycobacteriales</taxon>
        <taxon>Gordoniaceae</taxon>
        <taxon>Gordonia</taxon>
    </lineage>
</organism>
<proteinExistence type="predicted"/>
<dbReference type="STRING" id="410332.SAMN04488550_4183"/>
<dbReference type="RefSeq" id="WP_008381608.1">
    <property type="nucleotide sequence ID" value="NZ_BAOP01000041.1"/>
</dbReference>
<dbReference type="AlphaFoldDB" id="M3VCA3"/>
<keyword evidence="3" id="KW-1185">Reference proteome</keyword>
<evidence type="ECO:0000256" key="1">
    <source>
        <dbReference type="SAM" id="MobiDB-lite"/>
    </source>
</evidence>
<reference evidence="2 3" key="1">
    <citation type="submission" date="2013-02" db="EMBL/GenBank/DDBJ databases">
        <title>Whole genome shotgun sequence of Gordonia malaquae NBRC 108250.</title>
        <authorList>
            <person name="Yoshida I."/>
            <person name="Hosoyama A."/>
            <person name="Tsuchikane K."/>
            <person name="Ando Y."/>
            <person name="Baba S."/>
            <person name="Ohji S."/>
            <person name="Hamada M."/>
            <person name="Tamura T."/>
            <person name="Yamazoe A."/>
            <person name="Yamazaki S."/>
            <person name="Fujita N."/>
        </authorList>
    </citation>
    <scope>NUCLEOTIDE SEQUENCE [LARGE SCALE GENOMIC DNA]</scope>
    <source>
        <strain evidence="2 3">NBRC 108250</strain>
    </source>
</reference>
<protein>
    <submittedName>
        <fullName evidence="2">Uncharacterized protein</fullName>
    </submittedName>
</protein>
<feature type="region of interest" description="Disordered" evidence="1">
    <location>
        <begin position="1"/>
        <end position="20"/>
    </location>
</feature>
<dbReference type="Proteomes" id="UP000035009">
    <property type="component" value="Unassembled WGS sequence"/>
</dbReference>
<evidence type="ECO:0000313" key="2">
    <source>
        <dbReference type="EMBL" id="GAC81663.1"/>
    </source>
</evidence>